<dbReference type="Gene3D" id="2.40.10.120">
    <property type="match status" value="1"/>
</dbReference>
<proteinExistence type="inferred from homology"/>
<comment type="similarity">
    <text evidence="1">Belongs to the peptidase S1C family.</text>
</comment>
<evidence type="ECO:0000313" key="3">
    <source>
        <dbReference type="WBParaSite" id="nRc.2.0.1.t04707-RA"/>
    </source>
</evidence>
<evidence type="ECO:0000256" key="1">
    <source>
        <dbReference type="ARBA" id="ARBA00010541"/>
    </source>
</evidence>
<dbReference type="Pfam" id="PF13365">
    <property type="entry name" value="Trypsin_2"/>
    <property type="match status" value="1"/>
</dbReference>
<evidence type="ECO:0000313" key="2">
    <source>
        <dbReference type="Proteomes" id="UP000887565"/>
    </source>
</evidence>
<dbReference type="GO" id="GO:0006508">
    <property type="term" value="P:proteolysis"/>
    <property type="evidence" value="ECO:0007669"/>
    <property type="project" value="InterPro"/>
</dbReference>
<keyword evidence="2" id="KW-1185">Reference proteome</keyword>
<dbReference type="AlphaFoldDB" id="A0A915HTI2"/>
<dbReference type="PANTHER" id="PTHR22939:SF129">
    <property type="entry name" value="SERINE PROTEASE HTRA2, MITOCHONDRIAL"/>
    <property type="match status" value="1"/>
</dbReference>
<sequence length="87" mass="9389">KSLPILKLADSKNARPGEFVIAVGSPLSFANSVTHGVISNIQRKIDMNDSENQFFNQGGRNSSKDIHYIQTDAPITFGNSGGPLINM</sequence>
<dbReference type="GO" id="GO:0012501">
    <property type="term" value="P:programmed cell death"/>
    <property type="evidence" value="ECO:0007669"/>
    <property type="project" value="TreeGrafter"/>
</dbReference>
<dbReference type="InterPro" id="IPR001940">
    <property type="entry name" value="Peptidase_S1C"/>
</dbReference>
<dbReference type="WBParaSite" id="nRc.2.0.1.t04707-RA">
    <property type="protein sequence ID" value="nRc.2.0.1.t04707-RA"/>
    <property type="gene ID" value="nRc.2.0.1.g04707"/>
</dbReference>
<dbReference type="PANTHER" id="PTHR22939">
    <property type="entry name" value="SERINE PROTEASE FAMILY S1C HTRA-RELATED"/>
    <property type="match status" value="1"/>
</dbReference>
<protein>
    <submittedName>
        <fullName evidence="3">Serine protease</fullName>
    </submittedName>
</protein>
<dbReference type="SUPFAM" id="SSF50494">
    <property type="entry name" value="Trypsin-like serine proteases"/>
    <property type="match status" value="1"/>
</dbReference>
<reference evidence="3" key="1">
    <citation type="submission" date="2022-11" db="UniProtKB">
        <authorList>
            <consortium name="WormBaseParasite"/>
        </authorList>
    </citation>
    <scope>IDENTIFICATION</scope>
</reference>
<dbReference type="Proteomes" id="UP000887565">
    <property type="component" value="Unplaced"/>
</dbReference>
<name>A0A915HTI2_ROMCU</name>
<dbReference type="GO" id="GO:0043065">
    <property type="term" value="P:positive regulation of apoptotic process"/>
    <property type="evidence" value="ECO:0007669"/>
    <property type="project" value="TreeGrafter"/>
</dbReference>
<dbReference type="InterPro" id="IPR009003">
    <property type="entry name" value="Peptidase_S1_PA"/>
</dbReference>
<dbReference type="GO" id="GO:0004252">
    <property type="term" value="F:serine-type endopeptidase activity"/>
    <property type="evidence" value="ECO:0007669"/>
    <property type="project" value="InterPro"/>
</dbReference>
<dbReference type="PRINTS" id="PR00834">
    <property type="entry name" value="PROTEASES2C"/>
</dbReference>
<organism evidence="2 3">
    <name type="scientific">Romanomermis culicivorax</name>
    <name type="common">Nematode worm</name>
    <dbReference type="NCBI Taxonomy" id="13658"/>
    <lineage>
        <taxon>Eukaryota</taxon>
        <taxon>Metazoa</taxon>
        <taxon>Ecdysozoa</taxon>
        <taxon>Nematoda</taxon>
        <taxon>Enoplea</taxon>
        <taxon>Dorylaimia</taxon>
        <taxon>Mermithida</taxon>
        <taxon>Mermithoidea</taxon>
        <taxon>Mermithidae</taxon>
        <taxon>Romanomermis</taxon>
    </lineage>
</organism>
<accession>A0A915HTI2</accession>